<sequence length="345" mass="38134">MASASQTPLPPIPPNIAAIAGPPLVGILLNWFLYGILIMQTYVYYQCFPDDQRKIRFLVYTMLALDTIQSVLATADAFHWFARGFGNMIMLSDPFISAFDAPILDGVIAFIAQAFFSWRIRVLQKSWWLPGVVFLVALGSFVGAIATGIGAFQVANLARLHELTWQLSLWLGGSALADTLIAVIMTFLLLRQRSRADTLQHTDNVLVRIVRLTVETNTVTASVAIVVLICLLAIPKNPSISMAPAYALGKLYSNTLLAVFNNRVYMSSKGLTPRSAFATSGIDVRFRNSPAQSGQATSHTRVEHQKEPYRIEVFQETQVTDDLQMKDFKRVSTASQPHDRPGEAV</sequence>
<feature type="compositionally biased region" description="Polar residues" evidence="1">
    <location>
        <begin position="289"/>
        <end position="299"/>
    </location>
</feature>
<keyword evidence="5" id="KW-1185">Reference proteome</keyword>
<keyword evidence="2" id="KW-1133">Transmembrane helix</keyword>
<keyword evidence="2" id="KW-0472">Membrane</keyword>
<dbReference type="InterPro" id="IPR045339">
    <property type="entry name" value="DUF6534"/>
</dbReference>
<proteinExistence type="predicted"/>
<accession>A0A9P3UN85</accession>
<feature type="transmembrane region" description="Helical" evidence="2">
    <location>
        <begin position="24"/>
        <end position="45"/>
    </location>
</feature>
<evidence type="ECO:0000256" key="2">
    <source>
        <dbReference type="SAM" id="Phobius"/>
    </source>
</evidence>
<comment type="caution">
    <text evidence="4">The sequence shown here is derived from an EMBL/GenBank/DDBJ whole genome shotgun (WGS) entry which is preliminary data.</text>
</comment>
<protein>
    <recommendedName>
        <fullName evidence="3">DUF6534 domain-containing protein</fullName>
    </recommendedName>
</protein>
<dbReference type="PANTHER" id="PTHR40465:SF1">
    <property type="entry name" value="DUF6534 DOMAIN-CONTAINING PROTEIN"/>
    <property type="match status" value="1"/>
</dbReference>
<keyword evidence="2" id="KW-0812">Transmembrane</keyword>
<reference evidence="4" key="1">
    <citation type="submission" date="2022-07" db="EMBL/GenBank/DDBJ databases">
        <title>The genome of Lyophyllum shimeji provides insight into the initial evolution of ectomycorrhizal fungal genome.</title>
        <authorList>
            <person name="Kobayashi Y."/>
            <person name="Shibata T."/>
            <person name="Hirakawa H."/>
            <person name="Shigenobu S."/>
            <person name="Nishiyama T."/>
            <person name="Yamada A."/>
            <person name="Hasebe M."/>
            <person name="Kawaguchi M."/>
        </authorList>
    </citation>
    <scope>NUCLEOTIDE SEQUENCE</scope>
    <source>
        <strain evidence="4">AT787</strain>
    </source>
</reference>
<evidence type="ECO:0000313" key="4">
    <source>
        <dbReference type="EMBL" id="GLB39413.1"/>
    </source>
</evidence>
<feature type="transmembrane region" description="Helical" evidence="2">
    <location>
        <begin position="57"/>
        <end position="75"/>
    </location>
</feature>
<evidence type="ECO:0000259" key="3">
    <source>
        <dbReference type="Pfam" id="PF20152"/>
    </source>
</evidence>
<dbReference type="AlphaFoldDB" id="A0A9P3UN85"/>
<dbReference type="OrthoDB" id="3223377at2759"/>
<dbReference type="Pfam" id="PF20152">
    <property type="entry name" value="DUF6534"/>
    <property type="match status" value="1"/>
</dbReference>
<feature type="region of interest" description="Disordered" evidence="1">
    <location>
        <begin position="288"/>
        <end position="307"/>
    </location>
</feature>
<dbReference type="PANTHER" id="PTHR40465">
    <property type="entry name" value="CHROMOSOME 1, WHOLE GENOME SHOTGUN SEQUENCE"/>
    <property type="match status" value="1"/>
</dbReference>
<organism evidence="4 5">
    <name type="scientific">Lyophyllum shimeji</name>
    <name type="common">Hon-shimeji</name>
    <name type="synonym">Tricholoma shimeji</name>
    <dbReference type="NCBI Taxonomy" id="47721"/>
    <lineage>
        <taxon>Eukaryota</taxon>
        <taxon>Fungi</taxon>
        <taxon>Dikarya</taxon>
        <taxon>Basidiomycota</taxon>
        <taxon>Agaricomycotina</taxon>
        <taxon>Agaricomycetes</taxon>
        <taxon>Agaricomycetidae</taxon>
        <taxon>Agaricales</taxon>
        <taxon>Tricholomatineae</taxon>
        <taxon>Lyophyllaceae</taxon>
        <taxon>Lyophyllum</taxon>
    </lineage>
</organism>
<evidence type="ECO:0000313" key="5">
    <source>
        <dbReference type="Proteomes" id="UP001063166"/>
    </source>
</evidence>
<gene>
    <name evidence="4" type="ORF">LshimejAT787_0605750</name>
</gene>
<dbReference type="EMBL" id="BRPK01000006">
    <property type="protein sequence ID" value="GLB39413.1"/>
    <property type="molecule type" value="Genomic_DNA"/>
</dbReference>
<feature type="transmembrane region" description="Helical" evidence="2">
    <location>
        <begin position="167"/>
        <end position="190"/>
    </location>
</feature>
<evidence type="ECO:0000256" key="1">
    <source>
        <dbReference type="SAM" id="MobiDB-lite"/>
    </source>
</evidence>
<feature type="transmembrane region" description="Helical" evidence="2">
    <location>
        <begin position="128"/>
        <end position="155"/>
    </location>
</feature>
<feature type="transmembrane region" description="Helical" evidence="2">
    <location>
        <begin position="210"/>
        <end position="234"/>
    </location>
</feature>
<dbReference type="Proteomes" id="UP001063166">
    <property type="component" value="Unassembled WGS sequence"/>
</dbReference>
<feature type="transmembrane region" description="Helical" evidence="2">
    <location>
        <begin position="95"/>
        <end position="116"/>
    </location>
</feature>
<feature type="domain" description="DUF6534" evidence="3">
    <location>
        <begin position="174"/>
        <end position="264"/>
    </location>
</feature>
<name>A0A9P3UN85_LYOSH</name>